<dbReference type="Proteomes" id="UP001237642">
    <property type="component" value="Unassembled WGS sequence"/>
</dbReference>
<dbReference type="Gene3D" id="3.40.50.880">
    <property type="match status" value="1"/>
</dbReference>
<dbReference type="GO" id="GO:0005737">
    <property type="term" value="C:cytoplasm"/>
    <property type="evidence" value="ECO:0007669"/>
    <property type="project" value="TreeGrafter"/>
</dbReference>
<reference evidence="2" key="2">
    <citation type="submission" date="2023-05" db="EMBL/GenBank/DDBJ databases">
        <authorList>
            <person name="Schelkunov M.I."/>
        </authorList>
    </citation>
    <scope>NUCLEOTIDE SEQUENCE</scope>
    <source>
        <strain evidence="2">Hsosn_3</strain>
        <tissue evidence="2">Leaf</tissue>
    </source>
</reference>
<dbReference type="PANTHER" id="PTHR48094">
    <property type="entry name" value="PROTEIN/NUCLEIC ACID DEGLYCASE DJ-1-RELATED"/>
    <property type="match status" value="1"/>
</dbReference>
<dbReference type="AlphaFoldDB" id="A0AAD8GTZ2"/>
<dbReference type="EMBL" id="JAUIZM010000011">
    <property type="protein sequence ID" value="KAK1354429.1"/>
    <property type="molecule type" value="Genomic_DNA"/>
</dbReference>
<dbReference type="PANTHER" id="PTHR48094:SF7">
    <property type="entry name" value="PROTEIN DJ-1 HOMOLOG C"/>
    <property type="match status" value="1"/>
</dbReference>
<protein>
    <recommendedName>
        <fullName evidence="1">DJ-1/PfpI domain-containing protein</fullName>
    </recommendedName>
</protein>
<organism evidence="2 3">
    <name type="scientific">Heracleum sosnowskyi</name>
    <dbReference type="NCBI Taxonomy" id="360622"/>
    <lineage>
        <taxon>Eukaryota</taxon>
        <taxon>Viridiplantae</taxon>
        <taxon>Streptophyta</taxon>
        <taxon>Embryophyta</taxon>
        <taxon>Tracheophyta</taxon>
        <taxon>Spermatophyta</taxon>
        <taxon>Magnoliopsida</taxon>
        <taxon>eudicotyledons</taxon>
        <taxon>Gunneridae</taxon>
        <taxon>Pentapetalae</taxon>
        <taxon>asterids</taxon>
        <taxon>campanulids</taxon>
        <taxon>Apiales</taxon>
        <taxon>Apiaceae</taxon>
        <taxon>Apioideae</taxon>
        <taxon>apioid superclade</taxon>
        <taxon>Tordylieae</taxon>
        <taxon>Tordyliinae</taxon>
        <taxon>Heracleum</taxon>
    </lineage>
</organism>
<feature type="domain" description="DJ-1/PfpI" evidence="1">
    <location>
        <begin position="2"/>
        <end position="114"/>
    </location>
</feature>
<dbReference type="InterPro" id="IPR002818">
    <property type="entry name" value="DJ-1/PfpI"/>
</dbReference>
<sequence>MRGAGTEVTVASVEKELEIEASGGTRIVADTSISTCSDQIFYLVALPGGMPGSARMRDCKILQEIMSKQAEEKRIYGAICAAPAVTLLPWGLLRRKHSTCHPAFMDKLPTFWTVKANIHISIINKFRSGVVSATVSSSTESCCIH</sequence>
<evidence type="ECO:0000259" key="1">
    <source>
        <dbReference type="Pfam" id="PF01965"/>
    </source>
</evidence>
<accession>A0AAD8GTZ2</accession>
<dbReference type="InterPro" id="IPR050325">
    <property type="entry name" value="Prot/Nucl_acid_deglycase"/>
</dbReference>
<keyword evidence="3" id="KW-1185">Reference proteome</keyword>
<name>A0AAD8GTZ2_9APIA</name>
<dbReference type="GO" id="GO:1903189">
    <property type="term" value="P:glyoxal metabolic process"/>
    <property type="evidence" value="ECO:0007669"/>
    <property type="project" value="TreeGrafter"/>
</dbReference>
<dbReference type="SUPFAM" id="SSF52317">
    <property type="entry name" value="Class I glutamine amidotransferase-like"/>
    <property type="match status" value="1"/>
</dbReference>
<proteinExistence type="predicted"/>
<reference evidence="2" key="1">
    <citation type="submission" date="2023-02" db="EMBL/GenBank/DDBJ databases">
        <title>Genome of toxic invasive species Heracleum sosnowskyi carries increased number of genes despite the absence of recent whole-genome duplications.</title>
        <authorList>
            <person name="Schelkunov M."/>
            <person name="Shtratnikova V."/>
            <person name="Makarenko M."/>
            <person name="Klepikova A."/>
            <person name="Omelchenko D."/>
            <person name="Novikova G."/>
            <person name="Obukhova E."/>
            <person name="Bogdanov V."/>
            <person name="Penin A."/>
            <person name="Logacheva M."/>
        </authorList>
    </citation>
    <scope>NUCLEOTIDE SEQUENCE</scope>
    <source>
        <strain evidence="2">Hsosn_3</strain>
        <tissue evidence="2">Leaf</tissue>
    </source>
</reference>
<dbReference type="InterPro" id="IPR029062">
    <property type="entry name" value="Class_I_gatase-like"/>
</dbReference>
<dbReference type="Pfam" id="PF01965">
    <property type="entry name" value="DJ-1_PfpI"/>
    <property type="match status" value="1"/>
</dbReference>
<evidence type="ECO:0000313" key="3">
    <source>
        <dbReference type="Proteomes" id="UP001237642"/>
    </source>
</evidence>
<comment type="caution">
    <text evidence="2">The sequence shown here is derived from an EMBL/GenBank/DDBJ whole genome shotgun (WGS) entry which is preliminary data.</text>
</comment>
<gene>
    <name evidence="2" type="ORF">POM88_047685</name>
</gene>
<evidence type="ECO:0000313" key="2">
    <source>
        <dbReference type="EMBL" id="KAK1354429.1"/>
    </source>
</evidence>